<sequence length="174" mass="19576">MAVIYQVFLNLLNSSILLPFVTWNANRFGILCFRIYLVLQFLIFSVSDSIHDSNNKKRHVKILLLSATLGILTLGTVCGCIIMKIKAKRRALNGKKESLELPLFDFTTIAAATSNFSDANTIGKGGFGLVYKVRYDMFSRVFLSPVKWAKIKSRQACQDSSSRKFKDSVLLVQK</sequence>
<comment type="caution">
    <text evidence="1">The sequence shown here is derived from an EMBL/GenBank/DDBJ whole genome shotgun (WGS) entry which is preliminary data.</text>
</comment>
<protein>
    <submittedName>
        <fullName evidence="1">Receptor-like serine/threonine-protein kinase SD1-8</fullName>
    </submittedName>
</protein>
<reference evidence="1 2" key="1">
    <citation type="journal article" date="2022" name="Plant J.">
        <title>Chromosome-level genome of Camellia lanceoleosa provides a valuable resource for understanding genome evolution and self-incompatibility.</title>
        <authorList>
            <person name="Gong W."/>
            <person name="Xiao S."/>
            <person name="Wang L."/>
            <person name="Liao Z."/>
            <person name="Chang Y."/>
            <person name="Mo W."/>
            <person name="Hu G."/>
            <person name="Li W."/>
            <person name="Zhao G."/>
            <person name="Zhu H."/>
            <person name="Hu X."/>
            <person name="Ji K."/>
            <person name="Xiang X."/>
            <person name="Song Q."/>
            <person name="Yuan D."/>
            <person name="Jin S."/>
            <person name="Zhang L."/>
        </authorList>
    </citation>
    <scope>NUCLEOTIDE SEQUENCE [LARGE SCALE GENOMIC DNA]</scope>
    <source>
        <strain evidence="1">SQ_2022a</strain>
    </source>
</reference>
<evidence type="ECO:0000313" key="1">
    <source>
        <dbReference type="EMBL" id="KAI8011977.1"/>
    </source>
</evidence>
<organism evidence="1 2">
    <name type="scientific">Camellia lanceoleosa</name>
    <dbReference type="NCBI Taxonomy" id="1840588"/>
    <lineage>
        <taxon>Eukaryota</taxon>
        <taxon>Viridiplantae</taxon>
        <taxon>Streptophyta</taxon>
        <taxon>Embryophyta</taxon>
        <taxon>Tracheophyta</taxon>
        <taxon>Spermatophyta</taxon>
        <taxon>Magnoliopsida</taxon>
        <taxon>eudicotyledons</taxon>
        <taxon>Gunneridae</taxon>
        <taxon>Pentapetalae</taxon>
        <taxon>asterids</taxon>
        <taxon>Ericales</taxon>
        <taxon>Theaceae</taxon>
        <taxon>Camellia</taxon>
    </lineage>
</organism>
<dbReference type="Proteomes" id="UP001060215">
    <property type="component" value="Chromosome 5"/>
</dbReference>
<name>A0ACC0HGH3_9ERIC</name>
<dbReference type="EMBL" id="CM045762">
    <property type="protein sequence ID" value="KAI8011977.1"/>
    <property type="molecule type" value="Genomic_DNA"/>
</dbReference>
<evidence type="ECO:0000313" key="2">
    <source>
        <dbReference type="Proteomes" id="UP001060215"/>
    </source>
</evidence>
<accession>A0ACC0HGH3</accession>
<proteinExistence type="predicted"/>
<gene>
    <name evidence="1" type="ORF">LOK49_LG06G00626</name>
</gene>
<keyword evidence="2" id="KW-1185">Reference proteome</keyword>